<evidence type="ECO:0008006" key="3">
    <source>
        <dbReference type="Google" id="ProtNLM"/>
    </source>
</evidence>
<evidence type="ECO:0000313" key="1">
    <source>
        <dbReference type="EMBL" id="KAJ7042877.1"/>
    </source>
</evidence>
<reference evidence="1" key="1">
    <citation type="submission" date="2023-03" db="EMBL/GenBank/DDBJ databases">
        <title>Massive genome expansion in bonnet fungi (Mycena s.s.) driven by repeated elements and novel gene families across ecological guilds.</title>
        <authorList>
            <consortium name="Lawrence Berkeley National Laboratory"/>
            <person name="Harder C.B."/>
            <person name="Miyauchi S."/>
            <person name="Viragh M."/>
            <person name="Kuo A."/>
            <person name="Thoen E."/>
            <person name="Andreopoulos B."/>
            <person name="Lu D."/>
            <person name="Skrede I."/>
            <person name="Drula E."/>
            <person name="Henrissat B."/>
            <person name="Morin E."/>
            <person name="Kohler A."/>
            <person name="Barry K."/>
            <person name="LaButti K."/>
            <person name="Morin E."/>
            <person name="Salamov A."/>
            <person name="Lipzen A."/>
            <person name="Mereny Z."/>
            <person name="Hegedus B."/>
            <person name="Baldrian P."/>
            <person name="Stursova M."/>
            <person name="Weitz H."/>
            <person name="Taylor A."/>
            <person name="Grigoriev I.V."/>
            <person name="Nagy L.G."/>
            <person name="Martin F."/>
            <person name="Kauserud H."/>
        </authorList>
    </citation>
    <scope>NUCLEOTIDE SEQUENCE</scope>
    <source>
        <strain evidence="1">CBHHK200</strain>
    </source>
</reference>
<comment type="caution">
    <text evidence="1">The sequence shown here is derived from an EMBL/GenBank/DDBJ whole genome shotgun (WGS) entry which is preliminary data.</text>
</comment>
<organism evidence="1 2">
    <name type="scientific">Mycena alexandri</name>
    <dbReference type="NCBI Taxonomy" id="1745969"/>
    <lineage>
        <taxon>Eukaryota</taxon>
        <taxon>Fungi</taxon>
        <taxon>Dikarya</taxon>
        <taxon>Basidiomycota</taxon>
        <taxon>Agaricomycotina</taxon>
        <taxon>Agaricomycetes</taxon>
        <taxon>Agaricomycetidae</taxon>
        <taxon>Agaricales</taxon>
        <taxon>Marasmiineae</taxon>
        <taxon>Mycenaceae</taxon>
        <taxon>Mycena</taxon>
    </lineage>
</organism>
<proteinExistence type="predicted"/>
<name>A0AAD6XAN2_9AGAR</name>
<dbReference type="Proteomes" id="UP001218188">
    <property type="component" value="Unassembled WGS sequence"/>
</dbReference>
<sequence>MGPTFVEDLNGQTSPLQIENTSQPRAAAHPIHTLPSEILVEIFVHFLPAYPEFPPLSGLLSPLLLCRICQEWRAIALSTPSLWSAIRITSPRDGDALESHEVSKLEILKTWLTRSRNCPLSLSLSGASHSLLLSDFLDAIASHCRRWEHLDALVHMEDINLMQSEMPLLRHLRFGPNAFCPRVSEPPTLFARAPLLRTVVLTDNFLIGRMRLPWAQLTHLYAECLYESECLEMVREATHLVSFTAGIVPLKYPDPEENSAGAGFTVPVHRHLRDLILHSLRPQYEWKWKILDRLTLPALCRLQIPEARTTLESLKGFVSRSQCTLEELCVTHATLPESAFRHISINQGDQE</sequence>
<evidence type="ECO:0000313" key="2">
    <source>
        <dbReference type="Proteomes" id="UP001218188"/>
    </source>
</evidence>
<gene>
    <name evidence="1" type="ORF">C8F04DRAFT_1075092</name>
</gene>
<dbReference type="EMBL" id="JARJCM010000011">
    <property type="protein sequence ID" value="KAJ7042877.1"/>
    <property type="molecule type" value="Genomic_DNA"/>
</dbReference>
<dbReference type="AlphaFoldDB" id="A0AAD6XAN2"/>
<protein>
    <recommendedName>
        <fullName evidence="3">F-box domain-containing protein</fullName>
    </recommendedName>
</protein>
<accession>A0AAD6XAN2</accession>
<keyword evidence="2" id="KW-1185">Reference proteome</keyword>
<dbReference type="Gene3D" id="1.20.1280.50">
    <property type="match status" value="1"/>
</dbReference>